<keyword evidence="5" id="KW-1185">Reference proteome</keyword>
<gene>
    <name evidence="4" type="ORF">GCM10007377_14150</name>
</gene>
<dbReference type="Proteomes" id="UP000619536">
    <property type="component" value="Unassembled WGS sequence"/>
</dbReference>
<dbReference type="InterPro" id="IPR009057">
    <property type="entry name" value="Homeodomain-like_sf"/>
</dbReference>
<keyword evidence="1 2" id="KW-0238">DNA-binding</keyword>
<proteinExistence type="predicted"/>
<dbReference type="PROSITE" id="PS50977">
    <property type="entry name" value="HTH_TETR_2"/>
    <property type="match status" value="1"/>
</dbReference>
<evidence type="ECO:0000256" key="2">
    <source>
        <dbReference type="PROSITE-ProRule" id="PRU00335"/>
    </source>
</evidence>
<accession>A0A8J3AJQ5</accession>
<evidence type="ECO:0000313" key="5">
    <source>
        <dbReference type="Proteomes" id="UP000619536"/>
    </source>
</evidence>
<dbReference type="Gene3D" id="1.10.357.10">
    <property type="entry name" value="Tetracycline Repressor, domain 2"/>
    <property type="match status" value="1"/>
</dbReference>
<dbReference type="PRINTS" id="PR00455">
    <property type="entry name" value="HTHTETR"/>
</dbReference>
<dbReference type="SUPFAM" id="SSF46689">
    <property type="entry name" value="Homeodomain-like"/>
    <property type="match status" value="1"/>
</dbReference>
<dbReference type="AlphaFoldDB" id="A0A8J3AJQ5"/>
<evidence type="ECO:0000259" key="3">
    <source>
        <dbReference type="PROSITE" id="PS50977"/>
    </source>
</evidence>
<protein>
    <submittedName>
        <fullName evidence="4">AcrR family transcriptional regulator</fullName>
    </submittedName>
</protein>
<dbReference type="SUPFAM" id="SSF48498">
    <property type="entry name" value="Tetracyclin repressor-like, C-terminal domain"/>
    <property type="match status" value="1"/>
</dbReference>
<dbReference type="GO" id="GO:0003677">
    <property type="term" value="F:DNA binding"/>
    <property type="evidence" value="ECO:0007669"/>
    <property type="project" value="UniProtKB-UniRule"/>
</dbReference>
<dbReference type="Pfam" id="PF00440">
    <property type="entry name" value="TetR_N"/>
    <property type="match status" value="1"/>
</dbReference>
<dbReference type="RefSeq" id="WP_188355580.1">
    <property type="nucleotide sequence ID" value="NZ_BMDH01000004.1"/>
</dbReference>
<dbReference type="InterPro" id="IPR001647">
    <property type="entry name" value="HTH_TetR"/>
</dbReference>
<comment type="caution">
    <text evidence="4">The sequence shown here is derived from an EMBL/GenBank/DDBJ whole genome shotgun (WGS) entry which is preliminary data.</text>
</comment>
<organism evidence="4 5">
    <name type="scientific">Galliscardovia ingluviei</name>
    <dbReference type="NCBI Taxonomy" id="1769422"/>
    <lineage>
        <taxon>Bacteria</taxon>
        <taxon>Bacillati</taxon>
        <taxon>Actinomycetota</taxon>
        <taxon>Actinomycetes</taxon>
        <taxon>Bifidobacteriales</taxon>
        <taxon>Bifidobacteriaceae</taxon>
        <taxon>Galliscardovia</taxon>
    </lineage>
</organism>
<name>A0A8J3AJQ5_9BIFI</name>
<sequence>MTTQHNHDLANTDTAEQTRKEAILQAAIEYFGTLGFYGTSLQKIATKVGLTKAGVLHYVGSKEGLLSLALAGTYDVQTDDITQRYQAMEQPHLPAMLREIVAVNAKRPMLVHMFSTLSAEAINPDHPAHEYFQQREKRGLSDLHSIQWQVPKGVDVVATCSAAYCAMDGMQLRWLRNPELDLTAMWQSIEQVLFPEPLWSDFK</sequence>
<evidence type="ECO:0000256" key="1">
    <source>
        <dbReference type="ARBA" id="ARBA00023125"/>
    </source>
</evidence>
<evidence type="ECO:0000313" key="4">
    <source>
        <dbReference type="EMBL" id="GGI15085.1"/>
    </source>
</evidence>
<dbReference type="InterPro" id="IPR036271">
    <property type="entry name" value="Tet_transcr_reg_TetR-rel_C_sf"/>
</dbReference>
<dbReference type="EMBL" id="BMDH01000004">
    <property type="protein sequence ID" value="GGI15085.1"/>
    <property type="molecule type" value="Genomic_DNA"/>
</dbReference>
<reference evidence="4" key="2">
    <citation type="submission" date="2020-09" db="EMBL/GenBank/DDBJ databases">
        <authorList>
            <person name="Sun Q."/>
            <person name="Sedlacek I."/>
        </authorList>
    </citation>
    <scope>NUCLEOTIDE SEQUENCE</scope>
    <source>
        <strain evidence="4">CCM 8606</strain>
    </source>
</reference>
<feature type="domain" description="HTH tetR-type" evidence="3">
    <location>
        <begin position="17"/>
        <end position="77"/>
    </location>
</feature>
<reference evidence="4" key="1">
    <citation type="journal article" date="2014" name="Int. J. Syst. Evol. Microbiol.">
        <title>Complete genome sequence of Corynebacterium casei LMG S-19264T (=DSM 44701T), isolated from a smear-ripened cheese.</title>
        <authorList>
            <consortium name="US DOE Joint Genome Institute (JGI-PGF)"/>
            <person name="Walter F."/>
            <person name="Albersmeier A."/>
            <person name="Kalinowski J."/>
            <person name="Ruckert C."/>
        </authorList>
    </citation>
    <scope>NUCLEOTIDE SEQUENCE</scope>
    <source>
        <strain evidence="4">CCM 8606</strain>
    </source>
</reference>
<feature type="DNA-binding region" description="H-T-H motif" evidence="2">
    <location>
        <begin position="40"/>
        <end position="59"/>
    </location>
</feature>